<organism evidence="2 3">
    <name type="scientific">Brachyspira catarrhinii</name>
    <dbReference type="NCBI Taxonomy" id="2528966"/>
    <lineage>
        <taxon>Bacteria</taxon>
        <taxon>Pseudomonadati</taxon>
        <taxon>Spirochaetota</taxon>
        <taxon>Spirochaetia</taxon>
        <taxon>Brachyspirales</taxon>
        <taxon>Brachyspiraceae</taxon>
        <taxon>Brachyspira</taxon>
    </lineage>
</organism>
<evidence type="ECO:0000313" key="2">
    <source>
        <dbReference type="EMBL" id="TKZ29608.1"/>
    </source>
</evidence>
<dbReference type="EMBL" id="SJDU01000397">
    <property type="protein sequence ID" value="TKZ29608.1"/>
    <property type="molecule type" value="Genomic_DNA"/>
</dbReference>
<evidence type="ECO:0000313" key="3">
    <source>
        <dbReference type="Proteomes" id="UP000310168"/>
    </source>
</evidence>
<feature type="transmembrane region" description="Helical" evidence="1">
    <location>
        <begin position="119"/>
        <end position="137"/>
    </location>
</feature>
<proteinExistence type="predicted"/>
<evidence type="ECO:0000256" key="1">
    <source>
        <dbReference type="SAM" id="Phobius"/>
    </source>
</evidence>
<keyword evidence="1" id="KW-0472">Membrane</keyword>
<keyword evidence="1" id="KW-1133">Transmembrane helix</keyword>
<dbReference type="Proteomes" id="UP000310168">
    <property type="component" value="Unassembled WGS sequence"/>
</dbReference>
<gene>
    <name evidence="2" type="ORF">EZH24_10885</name>
</gene>
<name>A0ABY2TQ93_9SPIR</name>
<comment type="caution">
    <text evidence="2">The sequence shown here is derived from an EMBL/GenBank/DDBJ whole genome shotgun (WGS) entry which is preliminary data.</text>
</comment>
<protein>
    <submittedName>
        <fullName evidence="2">Uncharacterized protein</fullName>
    </submittedName>
</protein>
<accession>A0ABY2TQ93</accession>
<keyword evidence="3" id="KW-1185">Reference proteome</keyword>
<sequence>MIIATIQGAEEGFEHTTVINGKLVKGKEENEAINKLYEMLPRLNINDDEGVIKVKNGYTLCYMKHEKRDISNRRRTALIIYNNEVTNDEMQKTLKLMGLDYEKWQELHSKYKTNTSVKTLTSILVAIVIVFIIFYFINK</sequence>
<reference evidence="2 3" key="1">
    <citation type="journal article" date="2019" name="Anaerobe">
        <title>Brachyspira catarrhinii sp. nov., an anaerobic intestinal spirochaete isolated from vervet monkeys may have been misidentified as Brachyspira aalborgi in previous studies.</title>
        <authorList>
            <person name="Phillips N.D."/>
            <person name="La T."/>
            <person name="Hampson D.J."/>
        </authorList>
    </citation>
    <scope>NUCLEOTIDE SEQUENCE [LARGE SCALE GENOMIC DNA]</scope>
    <source>
        <strain evidence="2 3">Z12</strain>
    </source>
</reference>
<dbReference type="RefSeq" id="WP_137999137.1">
    <property type="nucleotide sequence ID" value="NZ_SJDU01000397.1"/>
</dbReference>
<keyword evidence="1" id="KW-0812">Transmembrane</keyword>